<keyword evidence="3" id="KW-1185">Reference proteome</keyword>
<feature type="transmembrane region" description="Helical" evidence="1">
    <location>
        <begin position="185"/>
        <end position="209"/>
    </location>
</feature>
<keyword evidence="1" id="KW-0472">Membrane</keyword>
<organism evidence="2 3">
    <name type="scientific">Mycobacterium persicum</name>
    <dbReference type="NCBI Taxonomy" id="1487726"/>
    <lineage>
        <taxon>Bacteria</taxon>
        <taxon>Bacillati</taxon>
        <taxon>Actinomycetota</taxon>
        <taxon>Actinomycetes</taxon>
        <taxon>Mycobacteriales</taxon>
        <taxon>Mycobacteriaceae</taxon>
        <taxon>Mycobacterium</taxon>
    </lineage>
</organism>
<dbReference type="EMBL" id="UPHM01000165">
    <property type="protein sequence ID" value="VBA32754.1"/>
    <property type="molecule type" value="Genomic_DNA"/>
</dbReference>
<keyword evidence="1" id="KW-0812">Transmembrane</keyword>
<name>A0ABY6RSD3_9MYCO</name>
<accession>A0ABY6RSD3</accession>
<reference evidence="2 3" key="1">
    <citation type="submission" date="2018-09" db="EMBL/GenBank/DDBJ databases">
        <authorList>
            <person name="Tagini F."/>
        </authorList>
    </citation>
    <scope>NUCLEOTIDE SEQUENCE [LARGE SCALE GENOMIC DNA]</scope>
    <source>
        <strain evidence="2 3">MK4</strain>
    </source>
</reference>
<protein>
    <submittedName>
        <fullName evidence="2">Uncharacterized protein</fullName>
    </submittedName>
</protein>
<keyword evidence="1" id="KW-1133">Transmembrane helix</keyword>
<comment type="caution">
    <text evidence="2">The sequence shown here is derived from an EMBL/GenBank/DDBJ whole genome shotgun (WGS) entry which is preliminary data.</text>
</comment>
<sequence length="249" mass="26529">MVPLVPSRKNPARLVPTLCRPEIAAGLEKPGGPVLMKPEMELPRLAIPDCTTPMFRTPELPKSMFVRPELLAPLLKKPDELPVPLLKNPEDGAVVEFPKPGWPPKLNIVQSTGPMLARLVISTTVLGPPMAPCGAGTGASTSTCGMVRESIFPVKAGIGPKPTVKPNGISDIVIPLYTTLVMVEVIGILMGMVPTACNGISGIVMVYVAPRRPWESARQRMPLFMLPVLKAPVLVVPGLAMPVLVVPVL</sequence>
<dbReference type="Proteomes" id="UP000271464">
    <property type="component" value="Unassembled WGS sequence"/>
</dbReference>
<evidence type="ECO:0000256" key="1">
    <source>
        <dbReference type="SAM" id="Phobius"/>
    </source>
</evidence>
<feature type="transmembrane region" description="Helical" evidence="1">
    <location>
        <begin position="221"/>
        <end position="245"/>
    </location>
</feature>
<gene>
    <name evidence="2" type="ORF">LAUMK4_05798</name>
</gene>
<evidence type="ECO:0000313" key="3">
    <source>
        <dbReference type="Proteomes" id="UP000271464"/>
    </source>
</evidence>
<evidence type="ECO:0000313" key="2">
    <source>
        <dbReference type="EMBL" id="VBA32754.1"/>
    </source>
</evidence>
<proteinExistence type="predicted"/>